<reference evidence="2" key="1">
    <citation type="journal article" date="2016" name="Nature">
        <title>Genome evolution in the allotetraploid frog Xenopus laevis.</title>
        <authorList>
            <person name="Session A.M."/>
            <person name="Uno Y."/>
            <person name="Kwon T."/>
            <person name="Chapman J.A."/>
            <person name="Toyoda A."/>
            <person name="Takahashi S."/>
            <person name="Fukui A."/>
            <person name="Hikosaka A."/>
            <person name="Suzuki A."/>
            <person name="Kondo M."/>
            <person name="van Heeringen S.J."/>
            <person name="Quigley I."/>
            <person name="Heinz S."/>
            <person name="Ogino H."/>
            <person name="Ochi H."/>
            <person name="Hellsten U."/>
            <person name="Lyons J.B."/>
            <person name="Simakov O."/>
            <person name="Putnam N."/>
            <person name="Stites J."/>
            <person name="Kuroki Y."/>
            <person name="Tanaka T."/>
            <person name="Michiue T."/>
            <person name="Watanabe M."/>
            <person name="Bogdanovic O."/>
            <person name="Lister R."/>
            <person name="Georgiou G."/>
            <person name="Paranjpe S.S."/>
            <person name="van Kruijsbergen I."/>
            <person name="Shu S."/>
            <person name="Carlson J."/>
            <person name="Kinoshita T."/>
            <person name="Ohta Y."/>
            <person name="Mawaribuchi S."/>
            <person name="Jenkins J."/>
            <person name="Grimwood J."/>
            <person name="Schmutz J."/>
            <person name="Mitros T."/>
            <person name="Mozaffari S.V."/>
            <person name="Suzuki Y."/>
            <person name="Haramoto Y."/>
            <person name="Yamamoto T.S."/>
            <person name="Takagi C."/>
            <person name="Heald R."/>
            <person name="Miller K."/>
            <person name="Haudenschild C."/>
            <person name="Kitzman J."/>
            <person name="Nakayama T."/>
            <person name="Izutsu Y."/>
            <person name="Robert J."/>
            <person name="Fortriede J."/>
            <person name="Burns K."/>
            <person name="Lotay V."/>
            <person name="Karimi K."/>
            <person name="Yasuoka Y."/>
            <person name="Dichmann D.S."/>
            <person name="Flajnik M.F."/>
            <person name="Houston D.W."/>
            <person name="Shendure J."/>
            <person name="DuPasquier L."/>
            <person name="Vize P.D."/>
            <person name="Zorn A.M."/>
            <person name="Ito M."/>
            <person name="Marcotte E.M."/>
            <person name="Wallingford J.B."/>
            <person name="Ito Y."/>
            <person name="Asashima M."/>
            <person name="Ueno N."/>
            <person name="Matsuda Y."/>
            <person name="Veenstra G.J."/>
            <person name="Fujiyama A."/>
            <person name="Harland R.M."/>
            <person name="Taira M."/>
            <person name="Rokhsar D.S."/>
        </authorList>
    </citation>
    <scope>NUCLEOTIDE SEQUENCE [LARGE SCALE GENOMIC DNA]</scope>
    <source>
        <strain evidence="2">J</strain>
    </source>
</reference>
<proteinExistence type="predicted"/>
<evidence type="ECO:0000313" key="1">
    <source>
        <dbReference type="EMBL" id="OCT77842.1"/>
    </source>
</evidence>
<dbReference type="Proteomes" id="UP000694892">
    <property type="component" value="Chromosome 5S"/>
</dbReference>
<gene>
    <name evidence="1" type="ORF">XELAEV_18028939mg</name>
</gene>
<accession>A0A974CR36</accession>
<dbReference type="EMBL" id="CM004475">
    <property type="protein sequence ID" value="OCT77842.1"/>
    <property type="molecule type" value="Genomic_DNA"/>
</dbReference>
<name>A0A974CR36_XENLA</name>
<evidence type="ECO:0000313" key="2">
    <source>
        <dbReference type="Proteomes" id="UP000694892"/>
    </source>
</evidence>
<protein>
    <submittedName>
        <fullName evidence="1">Uncharacterized protein</fullName>
    </submittedName>
</protein>
<sequence>MKGRLSAEVKIPEYRRYRPQTRLNLVGRGGAVFLSSDGIAAQVWGPYMGLPGTYSCDLQHRTPDPATGEPVHWRPALQTMCCTDWELMEACAYTLLDSTRVSNANGLLKLKYGSTLREEHG</sequence>
<organism evidence="1 2">
    <name type="scientific">Xenopus laevis</name>
    <name type="common">African clawed frog</name>
    <dbReference type="NCBI Taxonomy" id="8355"/>
    <lineage>
        <taxon>Eukaryota</taxon>
        <taxon>Metazoa</taxon>
        <taxon>Chordata</taxon>
        <taxon>Craniata</taxon>
        <taxon>Vertebrata</taxon>
        <taxon>Euteleostomi</taxon>
        <taxon>Amphibia</taxon>
        <taxon>Batrachia</taxon>
        <taxon>Anura</taxon>
        <taxon>Pipoidea</taxon>
        <taxon>Pipidae</taxon>
        <taxon>Xenopodinae</taxon>
        <taxon>Xenopus</taxon>
        <taxon>Xenopus</taxon>
    </lineage>
</organism>
<dbReference type="AlphaFoldDB" id="A0A974CR36"/>